<evidence type="ECO:0000256" key="4">
    <source>
        <dbReference type="ARBA" id="ARBA00022603"/>
    </source>
</evidence>
<dbReference type="PANTHER" id="PTHR43467:SF2">
    <property type="entry name" value="COBALT-PRECORRIN-2 C(20)-METHYLTRANSFERASE"/>
    <property type="match status" value="1"/>
</dbReference>
<dbReference type="SUPFAM" id="SSF53790">
    <property type="entry name" value="Tetrapyrrole methylase"/>
    <property type="match status" value="1"/>
</dbReference>
<dbReference type="InterPro" id="IPR006364">
    <property type="entry name" value="CobI/CbiL/CobIJ_dom"/>
</dbReference>
<keyword evidence="10" id="KW-1185">Reference proteome</keyword>
<dbReference type="GO" id="GO:0032259">
    <property type="term" value="P:methylation"/>
    <property type="evidence" value="ECO:0007669"/>
    <property type="project" value="UniProtKB-KW"/>
</dbReference>
<feature type="domain" description="Tetrapyrrole methylase" evidence="8">
    <location>
        <begin position="31"/>
        <end position="240"/>
    </location>
</feature>
<dbReference type="Gene3D" id="3.40.1010.10">
    <property type="entry name" value="Cobalt-precorrin-4 Transmethylase, Domain 1"/>
    <property type="match status" value="1"/>
</dbReference>
<evidence type="ECO:0000256" key="3">
    <source>
        <dbReference type="ARBA" id="ARBA00022573"/>
    </source>
</evidence>
<reference evidence="9 10" key="1">
    <citation type="submission" date="2022-04" db="EMBL/GenBank/DDBJ databases">
        <title>Positive selection, recombination, and allopatry shape intraspecific diversity of widespread and dominant cyanobacteria.</title>
        <authorList>
            <person name="Wei J."/>
            <person name="Shu W."/>
            <person name="Hu C."/>
        </authorList>
    </citation>
    <scope>NUCLEOTIDE SEQUENCE [LARGE SCALE GENOMIC DNA]</scope>
    <source>
        <strain evidence="9 10">GB2-A4</strain>
    </source>
</reference>
<sequence>MSDSEETIAKDELVTAAFANSTEPAIAEIGTLYGIGAGTGDPELLTLKGLRLLKQASVVAFPAGVKGKLGMAEQIVAEWLQPHQVRLALNFPYVQDTDTLTQAWQQAAKSVWPYLQQGQDVAFVSEGDVSFFSTFTYLAQSLQHLHPEAKVQTIPGICSPLAAAATLGIPLTMQAQRLVVLPALYHVSELETALQWADVVVLMKVSSVYEQVWAILQQQQLLNRSYVVERATLPEQVIYANLSDRPNLQLSYFSLLIVQVTAPSLVGS</sequence>
<keyword evidence="3" id="KW-0169">Cobalamin biosynthesis</keyword>
<evidence type="ECO:0000313" key="10">
    <source>
        <dbReference type="Proteomes" id="UP001464891"/>
    </source>
</evidence>
<dbReference type="InterPro" id="IPR014777">
    <property type="entry name" value="4pyrrole_Mease_sub1"/>
</dbReference>
<comment type="caution">
    <text evidence="9">The sequence shown here is derived from an EMBL/GenBank/DDBJ whole genome shotgun (WGS) entry which is preliminary data.</text>
</comment>
<evidence type="ECO:0000256" key="2">
    <source>
        <dbReference type="ARBA" id="ARBA00005879"/>
    </source>
</evidence>
<dbReference type="Gene3D" id="3.30.950.10">
    <property type="entry name" value="Methyltransferase, Cobalt-precorrin-4 Transmethylase, Domain 2"/>
    <property type="match status" value="1"/>
</dbReference>
<evidence type="ECO:0000256" key="1">
    <source>
        <dbReference type="ARBA" id="ARBA00004953"/>
    </source>
</evidence>
<evidence type="ECO:0000313" key="9">
    <source>
        <dbReference type="EMBL" id="MEP0817358.1"/>
    </source>
</evidence>
<keyword evidence="5 9" id="KW-0808">Transferase</keyword>
<evidence type="ECO:0000259" key="8">
    <source>
        <dbReference type="Pfam" id="PF00590"/>
    </source>
</evidence>
<proteinExistence type="inferred from homology"/>
<dbReference type="NCBIfam" id="NF004614">
    <property type="entry name" value="PRK05948.1"/>
    <property type="match status" value="1"/>
</dbReference>
<dbReference type="EMBL" id="JAMPKM010000004">
    <property type="protein sequence ID" value="MEP0817358.1"/>
    <property type="molecule type" value="Genomic_DNA"/>
</dbReference>
<dbReference type="PANTHER" id="PTHR43467">
    <property type="entry name" value="COBALT-PRECORRIN-2 C(20)-METHYLTRANSFERASE"/>
    <property type="match status" value="1"/>
</dbReference>
<accession>A0ABV0J7X1</accession>
<name>A0ABV0J7X1_9CYAN</name>
<dbReference type="NCBIfam" id="TIGR01467">
    <property type="entry name" value="cobI_cbiL"/>
    <property type="match status" value="1"/>
</dbReference>
<gene>
    <name evidence="9" type="ORF">NC998_09635</name>
</gene>
<dbReference type="Pfam" id="PF00590">
    <property type="entry name" value="TP_methylase"/>
    <property type="match status" value="1"/>
</dbReference>
<dbReference type="Proteomes" id="UP001464891">
    <property type="component" value="Unassembled WGS sequence"/>
</dbReference>
<keyword evidence="4 9" id="KW-0489">Methyltransferase</keyword>
<dbReference type="GO" id="GO:0030788">
    <property type="term" value="F:precorrin-2 C20-methyltransferase activity"/>
    <property type="evidence" value="ECO:0007669"/>
    <property type="project" value="UniProtKB-EC"/>
</dbReference>
<dbReference type="InterPro" id="IPR012382">
    <property type="entry name" value="CobI/CbiL"/>
</dbReference>
<protein>
    <submittedName>
        <fullName evidence="9">Precorrin-2 C(20)-methyltransferase</fullName>
        <ecNumber evidence="9">2.1.1.130</ecNumber>
    </submittedName>
</protein>
<dbReference type="InterPro" id="IPR035996">
    <property type="entry name" value="4pyrrol_Methylase_sf"/>
</dbReference>
<organism evidence="9 10">
    <name type="scientific">Trichocoleus desertorum GB2-A4</name>
    <dbReference type="NCBI Taxonomy" id="2933944"/>
    <lineage>
        <taxon>Bacteria</taxon>
        <taxon>Bacillati</taxon>
        <taxon>Cyanobacteriota</taxon>
        <taxon>Cyanophyceae</taxon>
        <taxon>Leptolyngbyales</taxon>
        <taxon>Trichocoleusaceae</taxon>
        <taxon>Trichocoleus</taxon>
    </lineage>
</organism>
<dbReference type="InterPro" id="IPR014776">
    <property type="entry name" value="4pyrrole_Mease_sub2"/>
</dbReference>
<dbReference type="RefSeq" id="WP_190438343.1">
    <property type="nucleotide sequence ID" value="NZ_JAMPKM010000004.1"/>
</dbReference>
<dbReference type="PIRSF" id="PIRSF036427">
    <property type="entry name" value="Precrrn-2_mtase"/>
    <property type="match status" value="1"/>
</dbReference>
<comment type="similarity">
    <text evidence="2 7">Belongs to the precorrin methyltransferase family.</text>
</comment>
<dbReference type="EC" id="2.1.1.130" evidence="9"/>
<comment type="pathway">
    <text evidence="1">Cofactor biosynthesis; adenosylcobalamin biosynthesis.</text>
</comment>
<evidence type="ECO:0000256" key="5">
    <source>
        <dbReference type="ARBA" id="ARBA00022679"/>
    </source>
</evidence>
<dbReference type="CDD" id="cd11645">
    <property type="entry name" value="Precorrin_2_C20_MT"/>
    <property type="match status" value="1"/>
</dbReference>
<dbReference type="InterPro" id="IPR000878">
    <property type="entry name" value="4pyrrol_Mease"/>
</dbReference>
<evidence type="ECO:0000256" key="6">
    <source>
        <dbReference type="ARBA" id="ARBA00022691"/>
    </source>
</evidence>
<keyword evidence="6" id="KW-0949">S-adenosyl-L-methionine</keyword>
<evidence type="ECO:0000256" key="7">
    <source>
        <dbReference type="PIRNR" id="PIRNR036427"/>
    </source>
</evidence>